<dbReference type="AlphaFoldDB" id="A0A914VIK1"/>
<accession>A0A914VIK1</accession>
<dbReference type="Pfam" id="PF00481">
    <property type="entry name" value="PP2C"/>
    <property type="match status" value="2"/>
</dbReference>
<dbReference type="PANTHER" id="PTHR13832:SF354">
    <property type="entry name" value="GM14138P"/>
    <property type="match status" value="1"/>
</dbReference>
<keyword evidence="1" id="KW-0479">Metal-binding</keyword>
<protein>
    <submittedName>
        <fullName evidence="8">PPM-type phosphatase domain-containing protein</fullName>
    </submittedName>
</protein>
<dbReference type="InterPro" id="IPR036457">
    <property type="entry name" value="PPM-type-like_dom_sf"/>
</dbReference>
<dbReference type="InterPro" id="IPR015655">
    <property type="entry name" value="PP2C"/>
</dbReference>
<evidence type="ECO:0000313" key="8">
    <source>
        <dbReference type="WBParaSite" id="PSAMB.scaffold2077size25559.g16188.t1"/>
    </source>
</evidence>
<keyword evidence="7" id="KW-1185">Reference proteome</keyword>
<feature type="region of interest" description="Disordered" evidence="5">
    <location>
        <begin position="144"/>
        <end position="208"/>
    </location>
</feature>
<dbReference type="Proteomes" id="UP000887566">
    <property type="component" value="Unplaced"/>
</dbReference>
<feature type="domain" description="PPM-type phosphatase" evidence="6">
    <location>
        <begin position="218"/>
        <end position="574"/>
    </location>
</feature>
<dbReference type="InterPro" id="IPR001932">
    <property type="entry name" value="PPM-type_phosphatase-like_dom"/>
</dbReference>
<dbReference type="GO" id="GO:0004741">
    <property type="term" value="F:[pyruvate dehydrogenase (acetyl-transferring)]-phosphatase activity"/>
    <property type="evidence" value="ECO:0007669"/>
    <property type="project" value="TreeGrafter"/>
</dbReference>
<dbReference type="GO" id="GO:0046872">
    <property type="term" value="F:metal ion binding"/>
    <property type="evidence" value="ECO:0007669"/>
    <property type="project" value="UniProtKB-KW"/>
</dbReference>
<dbReference type="CDD" id="cd00143">
    <property type="entry name" value="PP2Cc"/>
    <property type="match status" value="1"/>
</dbReference>
<dbReference type="PROSITE" id="PS01032">
    <property type="entry name" value="PPM_1"/>
    <property type="match status" value="1"/>
</dbReference>
<sequence>MLAKIRSTVRRSSTSNEGEPAEEAAESLKNELAPSCSLAAVQPSGHRVGMVVDMAETNWIGGFLPVIEAPRYPYSRPEFLYFSDDEIAVSADRITRPVLVPKDPCRMPVFAGYAEVINAGKTEKNEDQAAARLLSLMQLGYQDATDGGAPTSNVSAQSSSTTTRRDRRFRASSEIRRAETEMTSDRSETTTAELLGGGGGGGRSRRHSDDELLQMPARSYSTEDGPAVPRAEAAYFGVFDGHAGTGAAIMAANCLHEHLRERLSQVLETVLHLDRQEQLLGLGASSAQSTVCSPNGKQLTRDGLVIGALETAFVDMDEQICEEKQLWRIPGGAAACVALFFLGKVYVANAGDCRALLFAANRLHQLSTDFTPDTERQRLQCLAFRQPDLIGTHFTRLEYSRFLTRKDLKKKVLYRDWYMDGWAAKTVRESDIKPPLISDGIRKRRLLNTIGVTRGFGDHHLMTVDDKIPIKPFLTPVPEVSVFDLQSLNSLTDRDVLILASDGLWDVLSNEEAAAIVQSALVHPDADDRTKYTLAAQDLIIAARGDPTETGRWQLANGGGGASTDDITVFVIPLKHALAPPATDDDDDVELLQ</sequence>
<evidence type="ECO:0000313" key="7">
    <source>
        <dbReference type="Proteomes" id="UP000887566"/>
    </source>
</evidence>
<dbReference type="Gene3D" id="3.60.40.10">
    <property type="entry name" value="PPM-type phosphatase domain"/>
    <property type="match status" value="1"/>
</dbReference>
<dbReference type="SUPFAM" id="SSF81606">
    <property type="entry name" value="PP2C-like"/>
    <property type="match status" value="1"/>
</dbReference>
<dbReference type="InterPro" id="IPR000222">
    <property type="entry name" value="PP2C_BS"/>
</dbReference>
<dbReference type="WBParaSite" id="PSAMB.scaffold2077size25559.g16188.t1">
    <property type="protein sequence ID" value="PSAMB.scaffold2077size25559.g16188.t1"/>
    <property type="gene ID" value="PSAMB.scaffold2077size25559.g16188"/>
</dbReference>
<feature type="region of interest" description="Disordered" evidence="5">
    <location>
        <begin position="1"/>
        <end position="28"/>
    </location>
</feature>
<feature type="compositionally biased region" description="Basic and acidic residues" evidence="5">
    <location>
        <begin position="169"/>
        <end position="188"/>
    </location>
</feature>
<dbReference type="GO" id="GO:0005739">
    <property type="term" value="C:mitochondrion"/>
    <property type="evidence" value="ECO:0007669"/>
    <property type="project" value="TreeGrafter"/>
</dbReference>
<evidence type="ECO:0000256" key="1">
    <source>
        <dbReference type="ARBA" id="ARBA00022723"/>
    </source>
</evidence>
<dbReference type="PANTHER" id="PTHR13832">
    <property type="entry name" value="PROTEIN PHOSPHATASE 2C"/>
    <property type="match status" value="1"/>
</dbReference>
<keyword evidence="2 4" id="KW-0378">Hydrolase</keyword>
<dbReference type="SMART" id="SM00332">
    <property type="entry name" value="PP2Cc"/>
    <property type="match status" value="1"/>
</dbReference>
<evidence type="ECO:0000256" key="2">
    <source>
        <dbReference type="ARBA" id="ARBA00022801"/>
    </source>
</evidence>
<evidence type="ECO:0000256" key="5">
    <source>
        <dbReference type="SAM" id="MobiDB-lite"/>
    </source>
</evidence>
<evidence type="ECO:0000256" key="3">
    <source>
        <dbReference type="ARBA" id="ARBA00022912"/>
    </source>
</evidence>
<evidence type="ECO:0000256" key="4">
    <source>
        <dbReference type="RuleBase" id="RU003465"/>
    </source>
</evidence>
<reference evidence="8" key="1">
    <citation type="submission" date="2022-11" db="UniProtKB">
        <authorList>
            <consortium name="WormBaseParasite"/>
        </authorList>
    </citation>
    <scope>IDENTIFICATION</scope>
</reference>
<keyword evidence="3 4" id="KW-0904">Protein phosphatase</keyword>
<evidence type="ECO:0000259" key="6">
    <source>
        <dbReference type="PROSITE" id="PS51746"/>
    </source>
</evidence>
<comment type="similarity">
    <text evidence="4">Belongs to the PP2C family.</text>
</comment>
<proteinExistence type="inferred from homology"/>
<name>A0A914VIK1_9BILA</name>
<dbReference type="PROSITE" id="PS51746">
    <property type="entry name" value="PPM_2"/>
    <property type="match status" value="1"/>
</dbReference>
<organism evidence="7 8">
    <name type="scientific">Plectus sambesii</name>
    <dbReference type="NCBI Taxonomy" id="2011161"/>
    <lineage>
        <taxon>Eukaryota</taxon>
        <taxon>Metazoa</taxon>
        <taxon>Ecdysozoa</taxon>
        <taxon>Nematoda</taxon>
        <taxon>Chromadorea</taxon>
        <taxon>Plectida</taxon>
        <taxon>Plectina</taxon>
        <taxon>Plectoidea</taxon>
        <taxon>Plectidae</taxon>
        <taxon>Plectus</taxon>
    </lineage>
</organism>